<dbReference type="InterPro" id="IPR050111">
    <property type="entry name" value="C-type_lectin/snaclec_domain"/>
</dbReference>
<keyword evidence="1" id="KW-0175">Coiled coil</keyword>
<keyword evidence="2" id="KW-0472">Membrane</keyword>
<dbReference type="AlphaFoldDB" id="A0A9W7WAW3"/>
<feature type="domain" description="C-type lectin" evidence="3">
    <location>
        <begin position="137"/>
        <end position="244"/>
    </location>
</feature>
<feature type="non-terminal residue" evidence="4">
    <location>
        <position position="249"/>
    </location>
</feature>
<dbReference type="InterPro" id="IPR016186">
    <property type="entry name" value="C-type_lectin-like/link_sf"/>
</dbReference>
<gene>
    <name evidence="4" type="ORF">IRJ41_016156</name>
</gene>
<keyword evidence="2" id="KW-0812">Transmembrane</keyword>
<keyword evidence="5" id="KW-1185">Reference proteome</keyword>
<reference evidence="4" key="1">
    <citation type="submission" date="2021-02" db="EMBL/GenBank/DDBJ databases">
        <title>Comparative genomics reveals that relaxation of natural selection precedes convergent phenotypic evolution of cavefish.</title>
        <authorList>
            <person name="Peng Z."/>
        </authorList>
    </citation>
    <scope>NUCLEOTIDE SEQUENCE</scope>
    <source>
        <tissue evidence="4">Muscle</tissue>
    </source>
</reference>
<dbReference type="SMART" id="SM00034">
    <property type="entry name" value="CLECT"/>
    <property type="match status" value="1"/>
</dbReference>
<dbReference type="InterPro" id="IPR016187">
    <property type="entry name" value="CTDL_fold"/>
</dbReference>
<proteinExistence type="predicted"/>
<dbReference type="Gene3D" id="3.10.100.10">
    <property type="entry name" value="Mannose-Binding Protein A, subunit A"/>
    <property type="match status" value="1"/>
</dbReference>
<evidence type="ECO:0000259" key="3">
    <source>
        <dbReference type="PROSITE" id="PS50041"/>
    </source>
</evidence>
<sequence length="249" mass="29555">DRGERVERTVAIYESSDSVRNHENTERLQARSHTGSVSVKNRRHRAVQVCLWLLCVLLLTAVVVLCVYFTTDRNRLLTHNYNLTKEKEKILTEYTEILNQNRNMTEEREEMKNKSYELQRGLTEQDQRSDNFKWIYYNFSFYYISSELKSWSDSREDCKQRGADLVIINSKEEQGFLQNGVANNRYWIGLRNDQGLWKWTDGNTFTTGYWNEGHPSSKNNLCASLTSLGWTDEWCKSHKKWICKRRLLK</sequence>
<accession>A0A9W7WAW3</accession>
<name>A0A9W7WAW3_TRIRA</name>
<keyword evidence="2" id="KW-1133">Transmembrane helix</keyword>
<comment type="caution">
    <text evidence="4">The sequence shown here is derived from an EMBL/GenBank/DDBJ whole genome shotgun (WGS) entry which is preliminary data.</text>
</comment>
<evidence type="ECO:0000256" key="1">
    <source>
        <dbReference type="SAM" id="Coils"/>
    </source>
</evidence>
<dbReference type="Pfam" id="PF00059">
    <property type="entry name" value="Lectin_C"/>
    <property type="match status" value="1"/>
</dbReference>
<dbReference type="PROSITE" id="PS50041">
    <property type="entry name" value="C_TYPE_LECTIN_2"/>
    <property type="match status" value="1"/>
</dbReference>
<dbReference type="PANTHER" id="PTHR22803">
    <property type="entry name" value="MANNOSE, PHOSPHOLIPASE, LECTIN RECEPTOR RELATED"/>
    <property type="match status" value="1"/>
</dbReference>
<protein>
    <submittedName>
        <fullName evidence="4">CD209 antigen-like protein E</fullName>
    </submittedName>
</protein>
<evidence type="ECO:0000313" key="4">
    <source>
        <dbReference type="EMBL" id="KAI7793411.1"/>
    </source>
</evidence>
<organism evidence="4 5">
    <name type="scientific">Triplophysa rosa</name>
    <name type="common">Cave loach</name>
    <dbReference type="NCBI Taxonomy" id="992332"/>
    <lineage>
        <taxon>Eukaryota</taxon>
        <taxon>Metazoa</taxon>
        <taxon>Chordata</taxon>
        <taxon>Craniata</taxon>
        <taxon>Vertebrata</taxon>
        <taxon>Euteleostomi</taxon>
        <taxon>Actinopterygii</taxon>
        <taxon>Neopterygii</taxon>
        <taxon>Teleostei</taxon>
        <taxon>Ostariophysi</taxon>
        <taxon>Cypriniformes</taxon>
        <taxon>Nemacheilidae</taxon>
        <taxon>Triplophysa</taxon>
    </lineage>
</organism>
<dbReference type="InterPro" id="IPR001304">
    <property type="entry name" value="C-type_lectin-like"/>
</dbReference>
<evidence type="ECO:0000313" key="5">
    <source>
        <dbReference type="Proteomes" id="UP001059041"/>
    </source>
</evidence>
<dbReference type="EMBL" id="JAFHDT010000022">
    <property type="protein sequence ID" value="KAI7793411.1"/>
    <property type="molecule type" value="Genomic_DNA"/>
</dbReference>
<feature type="coiled-coil region" evidence="1">
    <location>
        <begin position="87"/>
        <end position="114"/>
    </location>
</feature>
<dbReference type="SUPFAM" id="SSF56436">
    <property type="entry name" value="C-type lectin-like"/>
    <property type="match status" value="1"/>
</dbReference>
<feature type="transmembrane region" description="Helical" evidence="2">
    <location>
        <begin position="49"/>
        <end position="70"/>
    </location>
</feature>
<dbReference type="Proteomes" id="UP001059041">
    <property type="component" value="Linkage Group LG22"/>
</dbReference>
<evidence type="ECO:0000256" key="2">
    <source>
        <dbReference type="SAM" id="Phobius"/>
    </source>
</evidence>